<protein>
    <recommendedName>
        <fullName evidence="5">Ribosomal RNA-processing protein 14/surfeit locus protein 6 C-terminal domain-containing protein</fullName>
    </recommendedName>
</protein>
<dbReference type="GO" id="GO:0042274">
    <property type="term" value="P:ribosomal small subunit biogenesis"/>
    <property type="evidence" value="ECO:0007669"/>
    <property type="project" value="TreeGrafter"/>
</dbReference>
<name>A0A7S1XG61_9RHOD</name>
<feature type="region of interest" description="Disordered" evidence="4">
    <location>
        <begin position="256"/>
        <end position="328"/>
    </location>
</feature>
<evidence type="ECO:0000256" key="3">
    <source>
        <dbReference type="ARBA" id="ARBA00023242"/>
    </source>
</evidence>
<dbReference type="InterPro" id="IPR007019">
    <property type="entry name" value="SURF6"/>
</dbReference>
<dbReference type="EMBL" id="HBGH01014274">
    <property type="protein sequence ID" value="CAD9235821.1"/>
    <property type="molecule type" value="Transcribed_RNA"/>
</dbReference>
<organism evidence="6">
    <name type="scientific">Compsopogon caeruleus</name>
    <dbReference type="NCBI Taxonomy" id="31354"/>
    <lineage>
        <taxon>Eukaryota</taxon>
        <taxon>Rhodophyta</taxon>
        <taxon>Compsopogonophyceae</taxon>
        <taxon>Compsopogonales</taxon>
        <taxon>Compsopogonaceae</taxon>
        <taxon>Compsopogon</taxon>
    </lineage>
</organism>
<comment type="subcellular location">
    <subcellularLocation>
        <location evidence="1">Nucleus</location>
    </subcellularLocation>
</comment>
<dbReference type="GO" id="GO:0003723">
    <property type="term" value="F:RNA binding"/>
    <property type="evidence" value="ECO:0007669"/>
    <property type="project" value="TreeGrafter"/>
</dbReference>
<evidence type="ECO:0000259" key="5">
    <source>
        <dbReference type="Pfam" id="PF04935"/>
    </source>
</evidence>
<dbReference type="InterPro" id="IPR029190">
    <property type="entry name" value="Rrp14/SURF6_C"/>
</dbReference>
<dbReference type="PANTHER" id="PTHR14369">
    <property type="entry name" value="SURFEIT LOCUS PROTEIN 6"/>
    <property type="match status" value="1"/>
</dbReference>
<feature type="compositionally biased region" description="Basic residues" evidence="4">
    <location>
        <begin position="319"/>
        <end position="328"/>
    </location>
</feature>
<keyword evidence="3" id="KW-0539">Nucleus</keyword>
<accession>A0A7S1XG61</accession>
<feature type="region of interest" description="Disordered" evidence="4">
    <location>
        <begin position="45"/>
        <end position="101"/>
    </location>
</feature>
<dbReference type="GO" id="GO:0003677">
    <property type="term" value="F:DNA binding"/>
    <property type="evidence" value="ECO:0007669"/>
    <property type="project" value="TreeGrafter"/>
</dbReference>
<sequence length="328" mass="36906">MGKTLAIPDEPFFISLKRTDEWIQRIVSLIPSSVFYLSPHQPDPSIKLNSKDRGKNANQHVPSNSTASRKNKRNSKVKARPANARRLAQGPTTNPADEALRSKLHDRVASFRAIRKADGGQAPSERLASNERKKASRKTPKKNTEKLGNRDGEADSCEVMDDKIGSVAKSHGARARVTHVVDPAAEVTEVGKGMDFNPLTGLDGDTTRAAGPRPRRQPLEKQLSKALKAKEGEARLAHTPEGKQILLERKVAMAMRKTRGEKVRDDPTLLKKSIKREARKKRKSAEAWKLRVKQQVRDQKDRQRKREENIRSRKEAKAARRSSKPRRR</sequence>
<evidence type="ECO:0000256" key="1">
    <source>
        <dbReference type="ARBA" id="ARBA00004123"/>
    </source>
</evidence>
<feature type="compositionally biased region" description="Basic and acidic residues" evidence="4">
    <location>
        <begin position="284"/>
        <end position="318"/>
    </location>
</feature>
<comment type="similarity">
    <text evidence="2">Belongs to the SURF6 family.</text>
</comment>
<feature type="compositionally biased region" description="Basic residues" evidence="4">
    <location>
        <begin position="272"/>
        <end position="283"/>
    </location>
</feature>
<feature type="region of interest" description="Disordered" evidence="4">
    <location>
        <begin position="114"/>
        <end position="157"/>
    </location>
</feature>
<reference evidence="6" key="1">
    <citation type="submission" date="2021-01" db="EMBL/GenBank/DDBJ databases">
        <authorList>
            <person name="Corre E."/>
            <person name="Pelletier E."/>
            <person name="Niang G."/>
            <person name="Scheremetjew M."/>
            <person name="Finn R."/>
            <person name="Kale V."/>
            <person name="Holt S."/>
            <person name="Cochrane G."/>
            <person name="Meng A."/>
            <person name="Brown T."/>
            <person name="Cohen L."/>
        </authorList>
    </citation>
    <scope>NUCLEOTIDE SEQUENCE</scope>
    <source>
        <strain evidence="6">SAG 36.94</strain>
    </source>
</reference>
<dbReference type="PANTHER" id="PTHR14369:SF0">
    <property type="entry name" value="SURFEIT LOCUS PROTEIN 6"/>
    <property type="match status" value="1"/>
</dbReference>
<dbReference type="Pfam" id="PF04935">
    <property type="entry name" value="SURF6"/>
    <property type="match status" value="1"/>
</dbReference>
<feature type="compositionally biased region" description="Basic and acidic residues" evidence="4">
    <location>
        <begin position="258"/>
        <end position="269"/>
    </location>
</feature>
<feature type="compositionally biased region" description="Basic and acidic residues" evidence="4">
    <location>
        <begin position="142"/>
        <end position="153"/>
    </location>
</feature>
<feature type="region of interest" description="Disordered" evidence="4">
    <location>
        <begin position="194"/>
        <end position="223"/>
    </location>
</feature>
<feature type="domain" description="Ribosomal RNA-processing protein 14/surfeit locus protein 6 C-terminal" evidence="5">
    <location>
        <begin position="128"/>
        <end position="322"/>
    </location>
</feature>
<feature type="compositionally biased region" description="Polar residues" evidence="4">
    <location>
        <begin position="56"/>
        <end position="68"/>
    </location>
</feature>
<dbReference type="AlphaFoldDB" id="A0A7S1XG61"/>
<evidence type="ECO:0000256" key="4">
    <source>
        <dbReference type="SAM" id="MobiDB-lite"/>
    </source>
</evidence>
<feature type="compositionally biased region" description="Basic residues" evidence="4">
    <location>
        <begin position="69"/>
        <end position="79"/>
    </location>
</feature>
<dbReference type="GO" id="GO:0042273">
    <property type="term" value="P:ribosomal large subunit biogenesis"/>
    <property type="evidence" value="ECO:0007669"/>
    <property type="project" value="TreeGrafter"/>
</dbReference>
<evidence type="ECO:0000313" key="6">
    <source>
        <dbReference type="EMBL" id="CAD9235821.1"/>
    </source>
</evidence>
<gene>
    <name evidence="6" type="ORF">CCAE0312_LOCUS7913</name>
</gene>
<evidence type="ECO:0000256" key="2">
    <source>
        <dbReference type="ARBA" id="ARBA00005904"/>
    </source>
</evidence>
<proteinExistence type="inferred from homology"/>
<dbReference type="GO" id="GO:0005730">
    <property type="term" value="C:nucleolus"/>
    <property type="evidence" value="ECO:0007669"/>
    <property type="project" value="TreeGrafter"/>
</dbReference>